<accession>A0A0L0KJ70</accession>
<dbReference type="PATRIC" id="fig|42234.21.peg.1965"/>
<dbReference type="Proteomes" id="UP000037151">
    <property type="component" value="Unassembled WGS sequence"/>
</dbReference>
<protein>
    <recommendedName>
        <fullName evidence="1">AB hydrolase-1 domain-containing protein</fullName>
    </recommendedName>
</protein>
<dbReference type="RefSeq" id="WP_050370249.1">
    <property type="nucleotide sequence ID" value="NZ_KQ257813.1"/>
</dbReference>
<dbReference type="EMBL" id="JPPY01000063">
    <property type="protein sequence ID" value="KND37625.1"/>
    <property type="molecule type" value="Genomic_DNA"/>
</dbReference>
<evidence type="ECO:0000313" key="2">
    <source>
        <dbReference type="EMBL" id="KND37625.1"/>
    </source>
</evidence>
<dbReference type="AlphaFoldDB" id="A0A0L0KJ70"/>
<dbReference type="Gene3D" id="3.40.50.1820">
    <property type="entry name" value="alpha/beta hydrolase"/>
    <property type="match status" value="1"/>
</dbReference>
<organism evidence="2 3">
    <name type="scientific">Streptomyces acidiscabies</name>
    <dbReference type="NCBI Taxonomy" id="42234"/>
    <lineage>
        <taxon>Bacteria</taxon>
        <taxon>Bacillati</taxon>
        <taxon>Actinomycetota</taxon>
        <taxon>Actinomycetes</taxon>
        <taxon>Kitasatosporales</taxon>
        <taxon>Streptomycetaceae</taxon>
        <taxon>Streptomyces</taxon>
    </lineage>
</organism>
<dbReference type="GO" id="GO:0003824">
    <property type="term" value="F:catalytic activity"/>
    <property type="evidence" value="ECO:0007669"/>
    <property type="project" value="UniProtKB-ARBA"/>
</dbReference>
<comment type="caution">
    <text evidence="2">The sequence shown here is derived from an EMBL/GenBank/DDBJ whole genome shotgun (WGS) entry which is preliminary data.</text>
</comment>
<dbReference type="OrthoDB" id="4540226at2"/>
<proteinExistence type="predicted"/>
<dbReference type="Pfam" id="PF12697">
    <property type="entry name" value="Abhydrolase_6"/>
    <property type="match status" value="1"/>
</dbReference>
<name>A0A0L0KJ70_9ACTN</name>
<sequence>MTVVFVHGVPETGAIWDRLRRRLDRESIALHLPGFGTGRPAGFAGGKDSHAEWLAARLREVEGPVDLVGHDWGALLTYRVVTAYDVPLRSWAADVAGVLHPSYVWHALAQIWQTPGDGEAWFDRLLATPHDAPGSIAGVLRAQGVREADARSLQEGIDQVMGREILDLYRSATPNLYADWGAGLRETSAPGLVLHPAGDPYDDRDAGAEVARMLGAGVRVLDGVGHQWMLQNPEQGADALCGFWDAVG</sequence>
<dbReference type="InterPro" id="IPR029058">
    <property type="entry name" value="AB_hydrolase_fold"/>
</dbReference>
<evidence type="ECO:0000313" key="3">
    <source>
        <dbReference type="Proteomes" id="UP000037151"/>
    </source>
</evidence>
<reference evidence="3" key="1">
    <citation type="submission" date="2014-07" db="EMBL/GenBank/DDBJ databases">
        <title>Genome sequencing of plant-pathogenic Streptomyces species.</title>
        <authorList>
            <person name="Harrison J."/>
            <person name="Sapp M."/>
            <person name="Thwaites R."/>
            <person name="Studholme D.J."/>
        </authorList>
    </citation>
    <scope>NUCLEOTIDE SEQUENCE [LARGE SCALE GENOMIC DNA]</scope>
    <source>
        <strain evidence="3">NCPPB 4445</strain>
    </source>
</reference>
<gene>
    <name evidence="2" type="ORF">IQ63_09535</name>
</gene>
<dbReference type="InterPro" id="IPR000073">
    <property type="entry name" value="AB_hydrolase_1"/>
</dbReference>
<dbReference type="SUPFAM" id="SSF53474">
    <property type="entry name" value="alpha/beta-Hydrolases"/>
    <property type="match status" value="1"/>
</dbReference>
<feature type="domain" description="AB hydrolase-1" evidence="1">
    <location>
        <begin position="3"/>
        <end position="238"/>
    </location>
</feature>
<evidence type="ECO:0000259" key="1">
    <source>
        <dbReference type="Pfam" id="PF12697"/>
    </source>
</evidence>